<feature type="transmembrane region" description="Helical" evidence="1">
    <location>
        <begin position="161"/>
        <end position="183"/>
    </location>
</feature>
<comment type="caution">
    <text evidence="3">The sequence shown here is derived from an EMBL/GenBank/DDBJ whole genome shotgun (WGS) entry which is preliminary data.</text>
</comment>
<feature type="chain" id="PRO_5005573455" description="Osiris 18" evidence="2">
    <location>
        <begin position="38"/>
        <end position="308"/>
    </location>
</feature>
<evidence type="ECO:0000256" key="1">
    <source>
        <dbReference type="SAM" id="Phobius"/>
    </source>
</evidence>
<dbReference type="Proteomes" id="UP000037510">
    <property type="component" value="Unassembled WGS sequence"/>
</dbReference>
<keyword evidence="1" id="KW-1133">Transmembrane helix</keyword>
<evidence type="ECO:0000313" key="4">
    <source>
        <dbReference type="Proteomes" id="UP000037510"/>
    </source>
</evidence>
<evidence type="ECO:0008006" key="5">
    <source>
        <dbReference type="Google" id="ProtNLM"/>
    </source>
</evidence>
<gene>
    <name evidence="3" type="ORF">OBRU01_07945</name>
</gene>
<evidence type="ECO:0000256" key="2">
    <source>
        <dbReference type="SAM" id="SignalP"/>
    </source>
</evidence>
<keyword evidence="2" id="KW-0732">Signal</keyword>
<dbReference type="InterPro" id="IPR012464">
    <property type="entry name" value="DUF1676"/>
</dbReference>
<keyword evidence="1" id="KW-0472">Membrane</keyword>
<organism evidence="3 4">
    <name type="scientific">Operophtera brumata</name>
    <name type="common">Winter moth</name>
    <name type="synonym">Phalaena brumata</name>
    <dbReference type="NCBI Taxonomy" id="104452"/>
    <lineage>
        <taxon>Eukaryota</taxon>
        <taxon>Metazoa</taxon>
        <taxon>Ecdysozoa</taxon>
        <taxon>Arthropoda</taxon>
        <taxon>Hexapoda</taxon>
        <taxon>Insecta</taxon>
        <taxon>Pterygota</taxon>
        <taxon>Neoptera</taxon>
        <taxon>Endopterygota</taxon>
        <taxon>Lepidoptera</taxon>
        <taxon>Glossata</taxon>
        <taxon>Ditrysia</taxon>
        <taxon>Geometroidea</taxon>
        <taxon>Geometridae</taxon>
        <taxon>Larentiinae</taxon>
        <taxon>Operophtera</taxon>
    </lineage>
</organism>
<sequence length="308" mass="34662">MSTSLPIEERGAKPPLSSAPAMRVLAAILITTWPCLAEPIPQSIRNIVDCAWTLGPAKCLNALSSWRAEKALTHASIQSILSDDLEQFPWKKYRNSTDEELHSQLCDETERLLRRKSLSLTMIPGYRFELLSKGNGTLNVDVYKDADSGSGRGMKKLKKTFYKIIPLLVLPGLIMSAILPFVLPALKMMTLAAGMINNMAFTGAVFTLLRNNAFNDKYQHRVIYVNEGYKNEKLAHFKHAHDELENYEESKDDFVIGDDNGGAIEEMPLNSGWIQQYYGPNAHDEYLQASGDQYKRSSKTQNIRESRT</sequence>
<evidence type="ECO:0000313" key="3">
    <source>
        <dbReference type="EMBL" id="KOB75263.1"/>
    </source>
</evidence>
<feature type="transmembrane region" description="Helical" evidence="1">
    <location>
        <begin position="189"/>
        <end position="209"/>
    </location>
</feature>
<keyword evidence="4" id="KW-1185">Reference proteome</keyword>
<dbReference type="EMBL" id="JTDY01000964">
    <property type="protein sequence ID" value="KOB75263.1"/>
    <property type="molecule type" value="Genomic_DNA"/>
</dbReference>
<name>A0A0L7LI89_OPEBR</name>
<dbReference type="AlphaFoldDB" id="A0A0L7LI89"/>
<proteinExistence type="predicted"/>
<protein>
    <recommendedName>
        <fullName evidence="5">Osiris 18</fullName>
    </recommendedName>
</protein>
<feature type="signal peptide" evidence="2">
    <location>
        <begin position="1"/>
        <end position="37"/>
    </location>
</feature>
<dbReference type="Pfam" id="PF07898">
    <property type="entry name" value="DUF1676"/>
    <property type="match status" value="1"/>
</dbReference>
<reference evidence="3 4" key="1">
    <citation type="journal article" date="2015" name="Genome Biol. Evol.">
        <title>The genome of winter moth (Operophtera brumata) provides a genomic perspective on sexual dimorphism and phenology.</title>
        <authorList>
            <person name="Derks M.F."/>
            <person name="Smit S."/>
            <person name="Salis L."/>
            <person name="Schijlen E."/>
            <person name="Bossers A."/>
            <person name="Mateman C."/>
            <person name="Pijl A.S."/>
            <person name="de Ridder D."/>
            <person name="Groenen M.A."/>
            <person name="Visser M.E."/>
            <person name="Megens H.J."/>
        </authorList>
    </citation>
    <scope>NUCLEOTIDE SEQUENCE [LARGE SCALE GENOMIC DNA]</scope>
    <source>
        <strain evidence="3">WM2013NL</strain>
        <tissue evidence="3">Head and thorax</tissue>
    </source>
</reference>
<accession>A0A0L7LI89</accession>
<keyword evidence="1" id="KW-0812">Transmembrane</keyword>